<evidence type="ECO:0000313" key="4">
    <source>
        <dbReference type="EMBL" id="WZN64106.1"/>
    </source>
</evidence>
<keyword evidence="2" id="KW-0732">Signal</keyword>
<dbReference type="EMBL" id="CP151509">
    <property type="protein sequence ID" value="WZN64106.1"/>
    <property type="molecule type" value="Genomic_DNA"/>
</dbReference>
<dbReference type="Gene3D" id="1.10.225.10">
    <property type="entry name" value="Saposin-like"/>
    <property type="match status" value="2"/>
</dbReference>
<accession>A0AAX4PDI1</accession>
<dbReference type="SMART" id="SM00741">
    <property type="entry name" value="SapB"/>
    <property type="match status" value="2"/>
</dbReference>
<keyword evidence="5" id="KW-1185">Reference proteome</keyword>
<feature type="chain" id="PRO_5043679845" evidence="2">
    <location>
        <begin position="23"/>
        <end position="214"/>
    </location>
</feature>
<proteinExistence type="predicted"/>
<evidence type="ECO:0000313" key="5">
    <source>
        <dbReference type="Proteomes" id="UP001472866"/>
    </source>
</evidence>
<dbReference type="Proteomes" id="UP001472866">
    <property type="component" value="Chromosome 09"/>
</dbReference>
<feature type="signal peptide" evidence="2">
    <location>
        <begin position="1"/>
        <end position="22"/>
    </location>
</feature>
<organism evidence="4 5">
    <name type="scientific">Chloropicon roscoffensis</name>
    <dbReference type="NCBI Taxonomy" id="1461544"/>
    <lineage>
        <taxon>Eukaryota</taxon>
        <taxon>Viridiplantae</taxon>
        <taxon>Chlorophyta</taxon>
        <taxon>Chloropicophyceae</taxon>
        <taxon>Chloropicales</taxon>
        <taxon>Chloropicaceae</taxon>
        <taxon>Chloropicon</taxon>
    </lineage>
</organism>
<dbReference type="InterPro" id="IPR008139">
    <property type="entry name" value="SaposinB_dom"/>
</dbReference>
<protein>
    <submittedName>
        <fullName evidence="4">Saposin B-type domain-containing protein</fullName>
    </submittedName>
</protein>
<dbReference type="AlphaFoldDB" id="A0AAX4PDI1"/>
<name>A0AAX4PDI1_9CHLO</name>
<evidence type="ECO:0000256" key="1">
    <source>
        <dbReference type="ARBA" id="ARBA00023157"/>
    </source>
</evidence>
<sequence>MIRRSFAFTLAATAVLLATVSAVRPPTGSAPYVPVVQGAPEFGSPDFLCTACLFASAEADKKLHEPATYAAFKSYVENHVCTSLRLVARLLCKKVAPKLLPAIYEWAEKFLETGRACGAFCHGSDTVNSTCSMCEYGCQSIHTFLQQPENENKTLVFAEGVCPLFAPNFQDQCRQDIEKFGPEVMDFVEQVTADPRDTCNKLRFCLAPNNTATA</sequence>
<dbReference type="InterPro" id="IPR051428">
    <property type="entry name" value="Sphingo_Act-Surfact_Prot"/>
</dbReference>
<dbReference type="SUPFAM" id="SSF47862">
    <property type="entry name" value="Saposin"/>
    <property type="match status" value="2"/>
</dbReference>
<dbReference type="InterPro" id="IPR011001">
    <property type="entry name" value="Saposin-like"/>
</dbReference>
<keyword evidence="1" id="KW-1015">Disulfide bond</keyword>
<reference evidence="4 5" key="1">
    <citation type="submission" date="2024-03" db="EMBL/GenBank/DDBJ databases">
        <title>Complete genome sequence of the green alga Chloropicon roscoffensis RCC1871.</title>
        <authorList>
            <person name="Lemieux C."/>
            <person name="Pombert J.-F."/>
            <person name="Otis C."/>
            <person name="Turmel M."/>
        </authorList>
    </citation>
    <scope>NUCLEOTIDE SEQUENCE [LARGE SCALE GENOMIC DNA]</scope>
    <source>
        <strain evidence="4 5">RCC1871</strain>
    </source>
</reference>
<dbReference type="PROSITE" id="PS50015">
    <property type="entry name" value="SAP_B"/>
    <property type="match status" value="1"/>
</dbReference>
<evidence type="ECO:0000256" key="2">
    <source>
        <dbReference type="SAM" id="SignalP"/>
    </source>
</evidence>
<feature type="domain" description="Saposin B-type" evidence="3">
    <location>
        <begin position="127"/>
        <end position="209"/>
    </location>
</feature>
<evidence type="ECO:0000259" key="3">
    <source>
        <dbReference type="PROSITE" id="PS50015"/>
    </source>
</evidence>
<gene>
    <name evidence="4" type="ORF">HKI87_09g56600</name>
</gene>
<dbReference type="PANTHER" id="PTHR11480">
    <property type="entry name" value="SAPOSIN-RELATED"/>
    <property type="match status" value="1"/>
</dbReference>